<evidence type="ECO:0000256" key="1">
    <source>
        <dbReference type="SAM" id="MobiDB-lite"/>
    </source>
</evidence>
<accession>A0ABM9ZT52</accession>
<keyword evidence="2" id="KW-1133">Transmembrane helix</keyword>
<dbReference type="Proteomes" id="UP000006462">
    <property type="component" value="Unassembled WGS sequence"/>
</dbReference>
<feature type="transmembrane region" description="Helical" evidence="2">
    <location>
        <begin position="495"/>
        <end position="514"/>
    </location>
</feature>
<dbReference type="RefSeq" id="WP_009165458.1">
    <property type="nucleotide sequence ID" value="NZ_ADFP01000095.1"/>
</dbReference>
<feature type="domain" description="DUF2207" evidence="4">
    <location>
        <begin position="34"/>
        <end position="224"/>
    </location>
</feature>
<dbReference type="InterPro" id="IPR048389">
    <property type="entry name" value="YciQ-like_C"/>
</dbReference>
<feature type="chain" id="PRO_5046175805" evidence="3">
    <location>
        <begin position="27"/>
        <end position="660"/>
    </location>
</feature>
<proteinExistence type="predicted"/>
<gene>
    <name evidence="6" type="ORF">HMPREF7215_1836</name>
</gene>
<feature type="transmembrane region" description="Helical" evidence="2">
    <location>
        <begin position="404"/>
        <end position="420"/>
    </location>
</feature>
<evidence type="ECO:0000256" key="3">
    <source>
        <dbReference type="SAM" id="SignalP"/>
    </source>
</evidence>
<feature type="domain" description="Predicted membrane protein YciQ-like C-terminal" evidence="5">
    <location>
        <begin position="288"/>
        <end position="575"/>
    </location>
</feature>
<dbReference type="InterPro" id="IPR018702">
    <property type="entry name" value="DUF2207"/>
</dbReference>
<keyword evidence="2" id="KW-0472">Membrane</keyword>
<keyword evidence="7" id="KW-1185">Reference proteome</keyword>
<evidence type="ECO:0000256" key="2">
    <source>
        <dbReference type="SAM" id="Phobius"/>
    </source>
</evidence>
<feature type="transmembrane region" description="Helical" evidence="2">
    <location>
        <begin position="426"/>
        <end position="446"/>
    </location>
</feature>
<organism evidence="6 7">
    <name type="scientific">Pyramidobacter piscolens W5455</name>
    <dbReference type="NCBI Taxonomy" id="352165"/>
    <lineage>
        <taxon>Bacteria</taxon>
        <taxon>Thermotogati</taxon>
        <taxon>Synergistota</taxon>
        <taxon>Synergistia</taxon>
        <taxon>Synergistales</taxon>
        <taxon>Dethiosulfovibrionaceae</taxon>
        <taxon>Pyramidobacter</taxon>
    </lineage>
</organism>
<name>A0ABM9ZT52_9BACT</name>
<dbReference type="EMBL" id="ADFP01000095">
    <property type="protein sequence ID" value="EFB90115.1"/>
    <property type="molecule type" value="Genomic_DNA"/>
</dbReference>
<evidence type="ECO:0000259" key="4">
    <source>
        <dbReference type="Pfam" id="PF09972"/>
    </source>
</evidence>
<keyword evidence="3" id="KW-0732">Signal</keyword>
<reference evidence="6 7" key="1">
    <citation type="submission" date="2009-12" db="EMBL/GenBank/DDBJ databases">
        <authorList>
            <person name="Shrivastava S."/>
            <person name="Madupu R."/>
            <person name="Durkin A.S."/>
            <person name="Torralba M."/>
            <person name="Methe B."/>
            <person name="Sutton G.G."/>
            <person name="Strausberg R.L."/>
            <person name="Nelson K.E."/>
        </authorList>
    </citation>
    <scope>NUCLEOTIDE SEQUENCE [LARGE SCALE GENOMIC DNA]</scope>
    <source>
        <strain evidence="6 7">W5455</strain>
    </source>
</reference>
<evidence type="ECO:0000313" key="7">
    <source>
        <dbReference type="Proteomes" id="UP000006462"/>
    </source>
</evidence>
<feature type="signal peptide" evidence="3">
    <location>
        <begin position="1"/>
        <end position="26"/>
    </location>
</feature>
<evidence type="ECO:0000259" key="5">
    <source>
        <dbReference type="Pfam" id="PF20990"/>
    </source>
</evidence>
<feature type="transmembrane region" description="Helical" evidence="2">
    <location>
        <begin position="467"/>
        <end position="489"/>
    </location>
</feature>
<evidence type="ECO:0000313" key="6">
    <source>
        <dbReference type="EMBL" id="EFB90115.1"/>
    </source>
</evidence>
<feature type="compositionally biased region" description="Gly residues" evidence="1">
    <location>
        <begin position="634"/>
        <end position="660"/>
    </location>
</feature>
<feature type="transmembrane region" description="Helical" evidence="2">
    <location>
        <begin position="254"/>
        <end position="272"/>
    </location>
</feature>
<protein>
    <submittedName>
        <fullName evidence="6">Tat pathway signal sequence domain protein</fullName>
    </submittedName>
</protein>
<dbReference type="Pfam" id="PF20990">
    <property type="entry name" value="DUF2207_C"/>
    <property type="match status" value="1"/>
</dbReference>
<comment type="caution">
    <text evidence="6">The sequence shown here is derived from an EMBL/GenBank/DDBJ whole genome shotgun (WGS) entry which is preliminary data.</text>
</comment>
<sequence>MSARRSSFVRLLALLGALCLGGAAQAAGEPRRERILRFDVGATVNEDASLTVREDLEFIAMGVKISRGIIRGIPVRYRDENGRPIAVGLKVLSTSVDGVELPWKESNEGRGRFIRIGDPKRTLSPGVHRLSLTYRTTKQLGFFADHDELYWNVTGNDWDLPIQNASFRLALPGKSAGDGFGRVGWYAGRYGSTSSDGARLDDSRAVVTTRALQPGEGLTVVYSWPKGVVAPPQPSFGERFGDFVSAHGDAIARGLMWAGTALAAICLVWGALRARGEHSGEITVIPLFHAPRDMTPSLARRLTRGTDDFASLGAELTALAVNGALKISGDRRSGYRLEKTGGAPSDGLPAALMDTLFPSSSQEALNVTNAYRKRFEKSLELIKGDAKKRAEGNFLDRRAPLRRAYSALLAGAAAGALFLLTEAVSAEWGAVALLLGALALLSLRYARREPTLAPRSFARSLRNAFGLKGFFAAQASVFVTALLAMVAAHSSDRPLTFAGAALALLGLPLGKRLIFWTDKGRKQFEQALGLKMFITAAEKDRLEMLNAPDDTPALFEELLPYAVAMDCAQTWANRFEKVLAAAAWQPSWSDGPAWRSGAAGTLWGGTSGIACGLNDFSKDFSSSLGAASRAPGSSSGGSFEGSSGGGFSGGGGGGGGGRGW</sequence>
<feature type="region of interest" description="Disordered" evidence="1">
    <location>
        <begin position="627"/>
        <end position="660"/>
    </location>
</feature>
<keyword evidence="2" id="KW-0812">Transmembrane</keyword>
<dbReference type="Pfam" id="PF09972">
    <property type="entry name" value="DUF2207"/>
    <property type="match status" value="1"/>
</dbReference>